<dbReference type="InterPro" id="IPR035587">
    <property type="entry name" value="DUS-like_FMN-bd"/>
</dbReference>
<evidence type="ECO:0000313" key="6">
    <source>
        <dbReference type="Proteomes" id="UP000027195"/>
    </source>
</evidence>
<dbReference type="HOGENOM" id="CLU_900120_0_0_1"/>
<accession>A0A067M3Q4</accession>
<gene>
    <name evidence="5" type="ORF">BOTBODRAFT_640622</name>
</gene>
<feature type="transmembrane region" description="Helical" evidence="3">
    <location>
        <begin position="94"/>
        <end position="114"/>
    </location>
</feature>
<dbReference type="EMBL" id="KL198070">
    <property type="protein sequence ID" value="KDQ10199.1"/>
    <property type="molecule type" value="Genomic_DNA"/>
</dbReference>
<protein>
    <recommendedName>
        <fullName evidence="4">DUS-like FMN-binding domain-containing protein</fullName>
    </recommendedName>
</protein>
<dbReference type="GO" id="GO:0017150">
    <property type="term" value="F:tRNA dihydrouridine synthase activity"/>
    <property type="evidence" value="ECO:0007669"/>
    <property type="project" value="TreeGrafter"/>
</dbReference>
<dbReference type="Pfam" id="PF01207">
    <property type="entry name" value="Dus"/>
    <property type="match status" value="1"/>
</dbReference>
<name>A0A067M3Q4_BOTB1</name>
<dbReference type="STRING" id="930990.A0A067M3Q4"/>
<keyword evidence="3" id="KW-0812">Transmembrane</keyword>
<dbReference type="PANTHER" id="PTHR11082">
    <property type="entry name" value="TRNA-DIHYDROURIDINE SYNTHASE"/>
    <property type="match status" value="1"/>
</dbReference>
<proteinExistence type="predicted"/>
<evidence type="ECO:0000256" key="1">
    <source>
        <dbReference type="ARBA" id="ARBA00022857"/>
    </source>
</evidence>
<keyword evidence="1" id="KW-0521">NADP</keyword>
<feature type="domain" description="DUS-like FMN-binding" evidence="4">
    <location>
        <begin position="92"/>
        <end position="252"/>
    </location>
</feature>
<organism evidence="5 6">
    <name type="scientific">Botryobasidium botryosum (strain FD-172 SS1)</name>
    <dbReference type="NCBI Taxonomy" id="930990"/>
    <lineage>
        <taxon>Eukaryota</taxon>
        <taxon>Fungi</taxon>
        <taxon>Dikarya</taxon>
        <taxon>Basidiomycota</taxon>
        <taxon>Agaricomycotina</taxon>
        <taxon>Agaricomycetes</taxon>
        <taxon>Cantharellales</taxon>
        <taxon>Botryobasidiaceae</taxon>
        <taxon>Botryobasidium</taxon>
    </lineage>
</organism>
<evidence type="ECO:0000256" key="3">
    <source>
        <dbReference type="SAM" id="Phobius"/>
    </source>
</evidence>
<dbReference type="InParanoid" id="A0A067M3Q4"/>
<sequence length="309" mass="34296">MVRDDRYRRTVLSDPESGIGEPLARPVVVQLAGNDPGVLVQAALMAICTKLPSCFSLDYFLNIVSKQTRPQPRMPLAARDGRSLRRISARKRDWPLVELIVKALVAALYILVYVKIRLCLLASATPELAVRLARAGASVDTLHARHVAARRRGKGPAELHWAGEVKRGLMERGFAHVKVLSNDNIRTQVDREADREMAWVDGVMVGEAISGNPRLFAAGANTHLRNISLEYLDLCRQHPGIASLSTVKQHIKYFFFGTLNSAAPSHYCILVPDIAPLLARGQLAQTYFSLLSRNVTPRTRSSCYRIRPS</sequence>
<dbReference type="Proteomes" id="UP000027195">
    <property type="component" value="Unassembled WGS sequence"/>
</dbReference>
<keyword evidence="2" id="KW-0520">NAD</keyword>
<dbReference type="AlphaFoldDB" id="A0A067M3Q4"/>
<evidence type="ECO:0000259" key="4">
    <source>
        <dbReference type="Pfam" id="PF01207"/>
    </source>
</evidence>
<evidence type="ECO:0000256" key="2">
    <source>
        <dbReference type="ARBA" id="ARBA00023027"/>
    </source>
</evidence>
<keyword evidence="3" id="KW-1133">Transmembrane helix</keyword>
<evidence type="ECO:0000313" key="5">
    <source>
        <dbReference type="EMBL" id="KDQ10199.1"/>
    </source>
</evidence>
<dbReference type="Gene3D" id="3.20.20.70">
    <property type="entry name" value="Aldolase class I"/>
    <property type="match status" value="1"/>
</dbReference>
<keyword evidence="6" id="KW-1185">Reference proteome</keyword>
<dbReference type="OrthoDB" id="272303at2759"/>
<keyword evidence="3" id="KW-0472">Membrane</keyword>
<reference evidence="6" key="1">
    <citation type="journal article" date="2014" name="Proc. Natl. Acad. Sci. U.S.A.">
        <title>Extensive sampling of basidiomycete genomes demonstrates inadequacy of the white-rot/brown-rot paradigm for wood decay fungi.</title>
        <authorList>
            <person name="Riley R."/>
            <person name="Salamov A.A."/>
            <person name="Brown D.W."/>
            <person name="Nagy L.G."/>
            <person name="Floudas D."/>
            <person name="Held B.W."/>
            <person name="Levasseur A."/>
            <person name="Lombard V."/>
            <person name="Morin E."/>
            <person name="Otillar R."/>
            <person name="Lindquist E.A."/>
            <person name="Sun H."/>
            <person name="LaButti K.M."/>
            <person name="Schmutz J."/>
            <person name="Jabbour D."/>
            <person name="Luo H."/>
            <person name="Baker S.E."/>
            <person name="Pisabarro A.G."/>
            <person name="Walton J.D."/>
            <person name="Blanchette R.A."/>
            <person name="Henrissat B."/>
            <person name="Martin F."/>
            <person name="Cullen D."/>
            <person name="Hibbett D.S."/>
            <person name="Grigoriev I.V."/>
        </authorList>
    </citation>
    <scope>NUCLEOTIDE SEQUENCE [LARGE SCALE GENOMIC DNA]</scope>
    <source>
        <strain evidence="6">FD-172 SS1</strain>
    </source>
</reference>
<dbReference type="InterPro" id="IPR013785">
    <property type="entry name" value="Aldolase_TIM"/>
</dbReference>
<dbReference type="PANTHER" id="PTHR11082:SF5">
    <property type="entry name" value="TRNA-DIHYDROURIDINE(16_17) SYNTHASE [NAD(P)(+)]-LIKE"/>
    <property type="match status" value="1"/>
</dbReference>
<dbReference type="SUPFAM" id="SSF51395">
    <property type="entry name" value="FMN-linked oxidoreductases"/>
    <property type="match status" value="1"/>
</dbReference>